<dbReference type="Proteomes" id="UP001147782">
    <property type="component" value="Unassembled WGS sequence"/>
</dbReference>
<evidence type="ECO:0000313" key="1">
    <source>
        <dbReference type="EMBL" id="KAJ5389149.1"/>
    </source>
</evidence>
<name>A0A9X0B5Q1_9EURO</name>
<accession>A0A9X0B5Q1</accession>
<keyword evidence="2" id="KW-1185">Reference proteome</keyword>
<sequence>MYFQLQHEEKSGQTSCMSSVTMGQCVVIDVLDWTTATYTKLCSKYPTPFVHTVNLALGTGHWQTATSGLRSVTFQPHGS</sequence>
<dbReference type="GeneID" id="81432325"/>
<comment type="caution">
    <text evidence="1">The sequence shown here is derived from an EMBL/GenBank/DDBJ whole genome shotgun (WGS) entry which is preliminary data.</text>
</comment>
<gene>
    <name evidence="1" type="ORF">N7496_000217</name>
</gene>
<evidence type="ECO:0000313" key="2">
    <source>
        <dbReference type="Proteomes" id="UP001147782"/>
    </source>
</evidence>
<reference evidence="1" key="1">
    <citation type="submission" date="2022-11" db="EMBL/GenBank/DDBJ databases">
        <authorList>
            <person name="Petersen C."/>
        </authorList>
    </citation>
    <scope>NUCLEOTIDE SEQUENCE</scope>
    <source>
        <strain evidence="1">IBT 29864</strain>
    </source>
</reference>
<organism evidence="1 2">
    <name type="scientific">Penicillium cataractarum</name>
    <dbReference type="NCBI Taxonomy" id="2100454"/>
    <lineage>
        <taxon>Eukaryota</taxon>
        <taxon>Fungi</taxon>
        <taxon>Dikarya</taxon>
        <taxon>Ascomycota</taxon>
        <taxon>Pezizomycotina</taxon>
        <taxon>Eurotiomycetes</taxon>
        <taxon>Eurotiomycetidae</taxon>
        <taxon>Eurotiales</taxon>
        <taxon>Aspergillaceae</taxon>
        <taxon>Penicillium</taxon>
    </lineage>
</organism>
<dbReference type="EMBL" id="JAPZBS010000001">
    <property type="protein sequence ID" value="KAJ5389149.1"/>
    <property type="molecule type" value="Genomic_DNA"/>
</dbReference>
<protein>
    <submittedName>
        <fullName evidence="1">Uncharacterized protein</fullName>
    </submittedName>
</protein>
<dbReference type="AlphaFoldDB" id="A0A9X0B5Q1"/>
<reference evidence="1" key="2">
    <citation type="journal article" date="2023" name="IMA Fungus">
        <title>Comparative genomic study of the Penicillium genus elucidates a diverse pangenome and 15 lateral gene transfer events.</title>
        <authorList>
            <person name="Petersen C."/>
            <person name="Sorensen T."/>
            <person name="Nielsen M.R."/>
            <person name="Sondergaard T.E."/>
            <person name="Sorensen J.L."/>
            <person name="Fitzpatrick D.A."/>
            <person name="Frisvad J.C."/>
            <person name="Nielsen K.L."/>
        </authorList>
    </citation>
    <scope>NUCLEOTIDE SEQUENCE</scope>
    <source>
        <strain evidence="1">IBT 29864</strain>
    </source>
</reference>
<proteinExistence type="predicted"/>
<dbReference type="RefSeq" id="XP_056559877.1">
    <property type="nucleotide sequence ID" value="XM_056693148.1"/>
</dbReference>